<dbReference type="GO" id="GO:0032299">
    <property type="term" value="C:ribonuclease H2 complex"/>
    <property type="evidence" value="ECO:0007669"/>
    <property type="project" value="TreeGrafter"/>
</dbReference>
<dbReference type="Pfam" id="PF01351">
    <property type="entry name" value="RNase_HII"/>
    <property type="match status" value="1"/>
</dbReference>
<feature type="domain" description="RNase H type-2" evidence="17">
    <location>
        <begin position="3"/>
        <end position="216"/>
    </location>
</feature>
<evidence type="ECO:0000256" key="2">
    <source>
        <dbReference type="ARBA" id="ARBA00001946"/>
    </source>
</evidence>
<evidence type="ECO:0000256" key="3">
    <source>
        <dbReference type="ARBA" id="ARBA00004065"/>
    </source>
</evidence>
<dbReference type="InterPro" id="IPR001352">
    <property type="entry name" value="RNase_HII/HIII"/>
</dbReference>
<accession>A0A7G9YT80</accession>
<proteinExistence type="inferred from homology"/>
<comment type="cofactor">
    <cofactor evidence="14 15">
        <name>Mn(2+)</name>
        <dbReference type="ChEBI" id="CHEBI:29035"/>
    </cofactor>
    <cofactor evidence="14 15">
        <name>Mg(2+)</name>
        <dbReference type="ChEBI" id="CHEBI:18420"/>
    </cofactor>
    <text evidence="14 15">Manganese or magnesium. Binds 1 divalent metal ion per monomer in the absence of substrate. May bind a second metal ion after substrate binding.</text>
</comment>
<feature type="binding site" evidence="14 15">
    <location>
        <position position="9"/>
    </location>
    <ligand>
        <name>a divalent metal cation</name>
        <dbReference type="ChEBI" id="CHEBI:60240"/>
    </ligand>
</feature>
<dbReference type="InterPro" id="IPR023160">
    <property type="entry name" value="RNase_HII_hlx-loop-hlx_cap_dom"/>
</dbReference>
<comment type="function">
    <text evidence="3 14 16">Endonuclease that specifically degrades the RNA of RNA-DNA hybrids.</text>
</comment>
<organism evidence="18">
    <name type="scientific">Candidatus Methanophagaceae archaeon ANME-1 ERB6</name>
    <dbReference type="NCBI Taxonomy" id="2759912"/>
    <lineage>
        <taxon>Archaea</taxon>
        <taxon>Methanobacteriati</taxon>
        <taxon>Methanobacteriota</taxon>
        <taxon>Stenosarchaea group</taxon>
        <taxon>Methanomicrobia</taxon>
        <taxon>Candidatus Methanophagales</taxon>
        <taxon>Candidatus Methanophagaceae</taxon>
    </lineage>
</organism>
<dbReference type="PANTHER" id="PTHR10954:SF23">
    <property type="entry name" value="RIBONUCLEASE"/>
    <property type="match status" value="1"/>
</dbReference>
<keyword evidence="12 14" id="KW-0378">Hydrolase</keyword>
<dbReference type="InterPro" id="IPR012337">
    <property type="entry name" value="RNaseH-like_sf"/>
</dbReference>
<dbReference type="GO" id="GO:0004523">
    <property type="term" value="F:RNA-DNA hybrid ribonuclease activity"/>
    <property type="evidence" value="ECO:0007669"/>
    <property type="project" value="UniProtKB-UniRule"/>
</dbReference>
<dbReference type="GO" id="GO:0003723">
    <property type="term" value="F:RNA binding"/>
    <property type="evidence" value="ECO:0007669"/>
    <property type="project" value="UniProtKB-UniRule"/>
</dbReference>
<evidence type="ECO:0000256" key="12">
    <source>
        <dbReference type="ARBA" id="ARBA00022801"/>
    </source>
</evidence>
<evidence type="ECO:0000256" key="15">
    <source>
        <dbReference type="PROSITE-ProRule" id="PRU01319"/>
    </source>
</evidence>
<dbReference type="Gene3D" id="1.10.10.460">
    <property type="entry name" value="Ribonuclease hii. Domain 2"/>
    <property type="match status" value="1"/>
</dbReference>
<evidence type="ECO:0000256" key="8">
    <source>
        <dbReference type="ARBA" id="ARBA00022490"/>
    </source>
</evidence>
<keyword evidence="11 14" id="KW-0255">Endonuclease</keyword>
<keyword evidence="8 14" id="KW-0963">Cytoplasm</keyword>
<comment type="cofactor">
    <cofactor evidence="2">
        <name>Mg(2+)</name>
        <dbReference type="ChEBI" id="CHEBI:18420"/>
    </cofactor>
</comment>
<dbReference type="InterPro" id="IPR036397">
    <property type="entry name" value="RNaseH_sf"/>
</dbReference>
<dbReference type="GO" id="GO:0005737">
    <property type="term" value="C:cytoplasm"/>
    <property type="evidence" value="ECO:0007669"/>
    <property type="project" value="UniProtKB-SubCell"/>
</dbReference>
<keyword evidence="9 14" id="KW-0540">Nuclease</keyword>
<evidence type="ECO:0000256" key="9">
    <source>
        <dbReference type="ARBA" id="ARBA00022722"/>
    </source>
</evidence>
<dbReference type="InterPro" id="IPR004649">
    <property type="entry name" value="RNase_H2_suA"/>
</dbReference>
<reference evidence="18" key="1">
    <citation type="submission" date="2020-06" db="EMBL/GenBank/DDBJ databases">
        <title>Unique genomic features of the anaerobic methanotrophic archaea.</title>
        <authorList>
            <person name="Chadwick G.L."/>
            <person name="Skennerton C.T."/>
            <person name="Laso-Perez R."/>
            <person name="Leu A.O."/>
            <person name="Speth D.R."/>
            <person name="Yu H."/>
            <person name="Morgan-Lang C."/>
            <person name="Hatzenpichler R."/>
            <person name="Goudeau D."/>
            <person name="Malmstrom R."/>
            <person name="Brazelton W.J."/>
            <person name="Woyke T."/>
            <person name="Hallam S.J."/>
            <person name="Tyson G.W."/>
            <person name="Wegener G."/>
            <person name="Boetius A."/>
            <person name="Orphan V."/>
        </authorList>
    </citation>
    <scope>NUCLEOTIDE SEQUENCE</scope>
</reference>
<evidence type="ECO:0000313" key="18">
    <source>
        <dbReference type="EMBL" id="QNO51214.1"/>
    </source>
</evidence>
<dbReference type="GO" id="GO:0030145">
    <property type="term" value="F:manganese ion binding"/>
    <property type="evidence" value="ECO:0007669"/>
    <property type="project" value="UniProtKB-UniRule"/>
</dbReference>
<evidence type="ECO:0000256" key="10">
    <source>
        <dbReference type="ARBA" id="ARBA00022723"/>
    </source>
</evidence>
<keyword evidence="13 14" id="KW-0464">Manganese</keyword>
<evidence type="ECO:0000256" key="5">
    <source>
        <dbReference type="ARBA" id="ARBA00007383"/>
    </source>
</evidence>
<dbReference type="EC" id="3.1.26.4" evidence="6 14"/>
<evidence type="ECO:0000256" key="6">
    <source>
        <dbReference type="ARBA" id="ARBA00012180"/>
    </source>
</evidence>
<comment type="subcellular location">
    <subcellularLocation>
        <location evidence="4 14">Cytoplasm</location>
    </subcellularLocation>
</comment>
<comment type="catalytic activity">
    <reaction evidence="1 14 15 16">
        <text>Endonucleolytic cleavage to 5'-phosphomonoester.</text>
        <dbReference type="EC" id="3.1.26.4"/>
    </reaction>
</comment>
<dbReference type="GO" id="GO:0006298">
    <property type="term" value="P:mismatch repair"/>
    <property type="evidence" value="ECO:0007669"/>
    <property type="project" value="TreeGrafter"/>
</dbReference>
<evidence type="ECO:0000256" key="1">
    <source>
        <dbReference type="ARBA" id="ARBA00000077"/>
    </source>
</evidence>
<gene>
    <name evidence="14 18" type="primary">rnhB</name>
    <name evidence="18" type="ORF">BAILMKME_00011</name>
</gene>
<dbReference type="NCBIfam" id="TIGR00729">
    <property type="entry name" value="ribonuclease HII"/>
    <property type="match status" value="1"/>
</dbReference>
<name>A0A7G9YT80_9EURY</name>
<sequence length="216" mass="24289">MELREIGIDEAGKGPVVGSMFVAGVLNFDGLETLGVKDSKQLSPSKREYLAERIEALTEVYVLEFTANEIDEGRKRHTLNEIMVELFSAVLIHFQPDRAFVDAADVNPDRFAVNLKSGYEKGMGGGRKREIEIISEFKADVRYPVVSAASVIAKVHRDRSIRQLEAEIGMEIGSGYPADPKTIRFLNELVKEKAELPVYVRHSWKTVKRLVSFIYT</sequence>
<feature type="binding site" evidence="14 15">
    <location>
        <position position="102"/>
    </location>
    <ligand>
        <name>a divalent metal cation</name>
        <dbReference type="ChEBI" id="CHEBI:60240"/>
    </ligand>
</feature>
<evidence type="ECO:0000259" key="17">
    <source>
        <dbReference type="PROSITE" id="PS51975"/>
    </source>
</evidence>
<evidence type="ECO:0000256" key="16">
    <source>
        <dbReference type="RuleBase" id="RU003515"/>
    </source>
</evidence>
<dbReference type="EMBL" id="MT631463">
    <property type="protein sequence ID" value="QNO51214.1"/>
    <property type="molecule type" value="Genomic_DNA"/>
</dbReference>
<dbReference type="PROSITE" id="PS51975">
    <property type="entry name" value="RNASE_H_2"/>
    <property type="match status" value="1"/>
</dbReference>
<evidence type="ECO:0000256" key="13">
    <source>
        <dbReference type="ARBA" id="ARBA00023211"/>
    </source>
</evidence>
<dbReference type="InterPro" id="IPR020787">
    <property type="entry name" value="RNase_HII_arc"/>
</dbReference>
<keyword evidence="10 14" id="KW-0479">Metal-binding</keyword>
<dbReference type="CDD" id="cd07180">
    <property type="entry name" value="RNase_HII_archaea_like"/>
    <property type="match status" value="1"/>
</dbReference>
<dbReference type="SUPFAM" id="SSF53098">
    <property type="entry name" value="Ribonuclease H-like"/>
    <property type="match status" value="1"/>
</dbReference>
<comment type="similarity">
    <text evidence="5 14 16">Belongs to the RNase HII family.</text>
</comment>
<dbReference type="AlphaFoldDB" id="A0A7G9YT80"/>
<evidence type="ECO:0000256" key="14">
    <source>
        <dbReference type="HAMAP-Rule" id="MF_00052"/>
    </source>
</evidence>
<dbReference type="GO" id="GO:0043137">
    <property type="term" value="P:DNA replication, removal of RNA primer"/>
    <property type="evidence" value="ECO:0007669"/>
    <property type="project" value="TreeGrafter"/>
</dbReference>
<evidence type="ECO:0000256" key="4">
    <source>
        <dbReference type="ARBA" id="ARBA00004496"/>
    </source>
</evidence>
<dbReference type="Gene3D" id="3.30.420.10">
    <property type="entry name" value="Ribonuclease H-like superfamily/Ribonuclease H"/>
    <property type="match status" value="1"/>
</dbReference>
<evidence type="ECO:0000256" key="7">
    <source>
        <dbReference type="ARBA" id="ARBA00019179"/>
    </source>
</evidence>
<evidence type="ECO:0000256" key="11">
    <source>
        <dbReference type="ARBA" id="ARBA00022759"/>
    </source>
</evidence>
<feature type="binding site" evidence="14 15">
    <location>
        <position position="10"/>
    </location>
    <ligand>
        <name>a divalent metal cation</name>
        <dbReference type="ChEBI" id="CHEBI:60240"/>
    </ligand>
</feature>
<dbReference type="PANTHER" id="PTHR10954">
    <property type="entry name" value="RIBONUCLEASE H2 SUBUNIT A"/>
    <property type="match status" value="1"/>
</dbReference>
<dbReference type="HAMAP" id="MF_00052_A">
    <property type="entry name" value="RNase_HII_A"/>
    <property type="match status" value="1"/>
</dbReference>
<dbReference type="InterPro" id="IPR024567">
    <property type="entry name" value="RNase_HII/HIII_dom"/>
</dbReference>
<dbReference type="FunFam" id="1.10.10.460:FF:000001">
    <property type="entry name" value="Ribonuclease"/>
    <property type="match status" value="1"/>
</dbReference>
<protein>
    <recommendedName>
        <fullName evidence="7 14">Ribonuclease HII</fullName>
        <shortName evidence="14">RNase HII</shortName>
        <ecNumber evidence="6 14">3.1.26.4</ecNumber>
    </recommendedName>
</protein>